<comment type="caution">
    <text evidence="1">The sequence shown here is derived from an EMBL/GenBank/DDBJ whole genome shotgun (WGS) entry which is preliminary data.</text>
</comment>
<dbReference type="AlphaFoldDB" id="A0A0N0P2D8"/>
<sequence length="105" mass="11646">MRRSRGRWKRGGEGLDRLAPVVFVCVEVICGHRWRTEITYRRSGVSDGCVAAVPLTDVIHAGWLYNRVRSCERGRGKGPIQLRIATASAKRMDQRVSTDCSSSGG</sequence>
<accession>A0A0N0P2D8</accession>
<protein>
    <submittedName>
        <fullName evidence="1">Uncharacterized protein</fullName>
    </submittedName>
</protein>
<organism evidence="1 2">
    <name type="scientific">Leptomonas seymouri</name>
    <dbReference type="NCBI Taxonomy" id="5684"/>
    <lineage>
        <taxon>Eukaryota</taxon>
        <taxon>Discoba</taxon>
        <taxon>Euglenozoa</taxon>
        <taxon>Kinetoplastea</taxon>
        <taxon>Metakinetoplastina</taxon>
        <taxon>Trypanosomatida</taxon>
        <taxon>Trypanosomatidae</taxon>
        <taxon>Leishmaniinae</taxon>
        <taxon>Leptomonas</taxon>
    </lineage>
</organism>
<dbReference type="VEuPathDB" id="TriTrypDB:Lsey_0517_0010"/>
<dbReference type="Proteomes" id="UP000038009">
    <property type="component" value="Unassembled WGS sequence"/>
</dbReference>
<evidence type="ECO:0000313" key="2">
    <source>
        <dbReference type="Proteomes" id="UP000038009"/>
    </source>
</evidence>
<proteinExistence type="predicted"/>
<dbReference type="EMBL" id="LJSK01000517">
    <property type="protein sequence ID" value="KPI82836.1"/>
    <property type="molecule type" value="Genomic_DNA"/>
</dbReference>
<name>A0A0N0P2D8_LEPSE</name>
<keyword evidence="2" id="KW-1185">Reference proteome</keyword>
<evidence type="ECO:0000313" key="1">
    <source>
        <dbReference type="EMBL" id="KPI82836.1"/>
    </source>
</evidence>
<gene>
    <name evidence="1" type="ORF">ABL78_8150</name>
</gene>
<reference evidence="1 2" key="1">
    <citation type="journal article" date="2015" name="PLoS Pathog.">
        <title>Leptomonas seymouri: Adaptations to the Dixenous Life Cycle Analyzed by Genome Sequencing, Transcriptome Profiling and Co-infection with Leishmania donovani.</title>
        <authorList>
            <person name="Kraeva N."/>
            <person name="Butenko A."/>
            <person name="Hlavacova J."/>
            <person name="Kostygov A."/>
            <person name="Myskova J."/>
            <person name="Grybchuk D."/>
            <person name="Lestinova T."/>
            <person name="Votypka J."/>
            <person name="Volf P."/>
            <person name="Opperdoes F."/>
            <person name="Flegontov P."/>
            <person name="Lukes J."/>
            <person name="Yurchenko V."/>
        </authorList>
    </citation>
    <scope>NUCLEOTIDE SEQUENCE [LARGE SCALE GENOMIC DNA]</scope>
    <source>
        <strain evidence="1 2">ATCC 30220</strain>
    </source>
</reference>